<sequence>MKTIKHLTILLLLLVSTSTISQTLNKGFVKYEMISDDEDMAMIGAITMINYFDENQSAVEINMMGGLMITKVYTKYSNPNDLIMTMDAMGQKYEITEIKDKDATGNAFGQLDNIESVKYDKKDTKEISGYKCHKAEIKYSDGKTAVFYITNKINQKAMQNPNQKVQLEGYPLEMEITSEEGIVKIIATEVSKNLPSGSFIVPSGFEKVTMEEFQQKMGG</sequence>
<feature type="signal peptide" evidence="1">
    <location>
        <begin position="1"/>
        <end position="21"/>
    </location>
</feature>
<dbReference type="RefSeq" id="WP_188605809.1">
    <property type="nucleotide sequence ID" value="NZ_BMIC01000002.1"/>
</dbReference>
<dbReference type="AlphaFoldDB" id="A0A8J2TPG4"/>
<evidence type="ECO:0000256" key="1">
    <source>
        <dbReference type="SAM" id="SignalP"/>
    </source>
</evidence>
<comment type="caution">
    <text evidence="2">The sequence shown here is derived from an EMBL/GenBank/DDBJ whole genome shotgun (WGS) entry which is preliminary data.</text>
</comment>
<proteinExistence type="predicted"/>
<dbReference type="EMBL" id="BMIC01000002">
    <property type="protein sequence ID" value="GFZ85412.1"/>
    <property type="molecule type" value="Genomic_DNA"/>
</dbReference>
<evidence type="ECO:0000313" key="2">
    <source>
        <dbReference type="EMBL" id="GFZ85412.1"/>
    </source>
</evidence>
<name>A0A8J2TPG4_9FLAO</name>
<organism evidence="2 3">
    <name type="scientific">Aquaticitalea lipolytica</name>
    <dbReference type="NCBI Taxonomy" id="1247562"/>
    <lineage>
        <taxon>Bacteria</taxon>
        <taxon>Pseudomonadati</taxon>
        <taxon>Bacteroidota</taxon>
        <taxon>Flavobacteriia</taxon>
        <taxon>Flavobacteriales</taxon>
        <taxon>Flavobacteriaceae</taxon>
        <taxon>Aquaticitalea</taxon>
    </lineage>
</organism>
<accession>A0A8J2TPG4</accession>
<dbReference type="Proteomes" id="UP000598120">
    <property type="component" value="Unassembled WGS sequence"/>
</dbReference>
<reference evidence="2 3" key="1">
    <citation type="journal article" date="2014" name="Int. J. Syst. Evol. Microbiol.">
        <title>Complete genome sequence of Corynebacterium casei LMG S-19264T (=DSM 44701T), isolated from a smear-ripened cheese.</title>
        <authorList>
            <consortium name="US DOE Joint Genome Institute (JGI-PGF)"/>
            <person name="Walter F."/>
            <person name="Albersmeier A."/>
            <person name="Kalinowski J."/>
            <person name="Ruckert C."/>
        </authorList>
    </citation>
    <scope>NUCLEOTIDE SEQUENCE [LARGE SCALE GENOMIC DNA]</scope>
    <source>
        <strain evidence="2 3">CGMCC 1.15295</strain>
    </source>
</reference>
<keyword evidence="3" id="KW-1185">Reference proteome</keyword>
<evidence type="ECO:0008006" key="4">
    <source>
        <dbReference type="Google" id="ProtNLM"/>
    </source>
</evidence>
<protein>
    <recommendedName>
        <fullName evidence="4">DUF4412 domain-containing protein</fullName>
    </recommendedName>
</protein>
<evidence type="ECO:0000313" key="3">
    <source>
        <dbReference type="Proteomes" id="UP000598120"/>
    </source>
</evidence>
<gene>
    <name evidence="2" type="ORF">GCM10011531_15710</name>
</gene>
<keyword evidence="1" id="KW-0732">Signal</keyword>
<feature type="chain" id="PRO_5035191274" description="DUF4412 domain-containing protein" evidence="1">
    <location>
        <begin position="22"/>
        <end position="219"/>
    </location>
</feature>